<dbReference type="KEGG" id="eac:EAL2_c20010"/>
<sequence length="72" mass="8236">MFDYIMNISNKVSIIKNYIGGRGHMTEQVNCPVCGRRLFDKEGTVIGAISIKCPHCRKVARLQLEKQPMKRI</sequence>
<evidence type="ECO:0000313" key="2">
    <source>
        <dbReference type="Proteomes" id="UP000019591"/>
    </source>
</evidence>
<dbReference type="EMBL" id="CP007452">
    <property type="protein sequence ID" value="AHM57282.1"/>
    <property type="molecule type" value="Genomic_DNA"/>
</dbReference>
<dbReference type="STRING" id="1286171.EAL2_c20010"/>
<dbReference type="eggNOG" id="ENOG502ZXV2">
    <property type="taxonomic scope" value="Bacteria"/>
</dbReference>
<reference evidence="1 2" key="1">
    <citation type="journal article" date="2014" name="Genome Announc.">
        <title>Complete Genome Sequence of Amino Acid-Utilizing Eubacterium acidaminophilum al-2 (DSM 3953).</title>
        <authorList>
            <person name="Poehlein A."/>
            <person name="Andreesen J.R."/>
            <person name="Daniel R."/>
        </authorList>
    </citation>
    <scope>NUCLEOTIDE SEQUENCE [LARGE SCALE GENOMIC DNA]</scope>
    <source>
        <strain evidence="1 2">DSM 3953</strain>
    </source>
</reference>
<dbReference type="HOGENOM" id="CLU_2716384_0_0_9"/>
<dbReference type="AlphaFoldDB" id="W8TM52"/>
<keyword evidence="2" id="KW-1185">Reference proteome</keyword>
<dbReference type="Proteomes" id="UP000019591">
    <property type="component" value="Chromosome"/>
</dbReference>
<proteinExistence type="predicted"/>
<evidence type="ECO:0008006" key="3">
    <source>
        <dbReference type="Google" id="ProtNLM"/>
    </source>
</evidence>
<accession>W8TM52</accession>
<name>W8TM52_PEPAC</name>
<evidence type="ECO:0000313" key="1">
    <source>
        <dbReference type="EMBL" id="AHM57282.1"/>
    </source>
</evidence>
<organism evidence="1 2">
    <name type="scientific">Peptoclostridium acidaminophilum DSM 3953</name>
    <dbReference type="NCBI Taxonomy" id="1286171"/>
    <lineage>
        <taxon>Bacteria</taxon>
        <taxon>Bacillati</taxon>
        <taxon>Bacillota</taxon>
        <taxon>Clostridia</taxon>
        <taxon>Peptostreptococcales</taxon>
        <taxon>Peptoclostridiaceae</taxon>
        <taxon>Peptoclostridium</taxon>
    </lineage>
</organism>
<protein>
    <recommendedName>
        <fullName evidence="3">Mu-like prophage protein Com</fullName>
    </recommendedName>
</protein>
<gene>
    <name evidence="1" type="ORF">EAL2_c20010</name>
</gene>
<dbReference type="PATRIC" id="fig|1286171.3.peg.1949"/>